<dbReference type="InterPro" id="IPR009200">
    <property type="entry name" value="DUF1269_membrane"/>
</dbReference>
<dbReference type="Pfam" id="PF06897">
    <property type="entry name" value="DUF1269"/>
    <property type="match status" value="1"/>
</dbReference>
<name>A0ABP5SX60_9ACTN</name>
<dbReference type="EMBL" id="BAAARV010000019">
    <property type="protein sequence ID" value="GAA2340741.1"/>
    <property type="molecule type" value="Genomic_DNA"/>
</dbReference>
<feature type="region of interest" description="Disordered" evidence="1">
    <location>
        <begin position="1"/>
        <end position="30"/>
    </location>
</feature>
<gene>
    <name evidence="2" type="ORF">GCM10010170_023880</name>
</gene>
<reference evidence="3" key="1">
    <citation type="journal article" date="2019" name="Int. J. Syst. Evol. Microbiol.">
        <title>The Global Catalogue of Microorganisms (GCM) 10K type strain sequencing project: providing services to taxonomists for standard genome sequencing and annotation.</title>
        <authorList>
            <consortium name="The Broad Institute Genomics Platform"/>
            <consortium name="The Broad Institute Genome Sequencing Center for Infectious Disease"/>
            <person name="Wu L."/>
            <person name="Ma J."/>
        </authorList>
    </citation>
    <scope>NUCLEOTIDE SEQUENCE [LARGE SCALE GENOMIC DNA]</scope>
    <source>
        <strain evidence="3">JCM 3272</strain>
    </source>
</reference>
<sequence length="205" mass="21238">MAGTTIVTPAGRSGPAAKCRPLQSGGHANRDLRGRIMSDLIAIGYRDTTTANAAREKIIELQRQGLITVRDAAVVEAGADGKVRLHQAASATGVGAAGGAMWGGLIGLLFFAPFLGMAVGAATGAIAGKATDVGVDDKFMKDVGTALQPGHAALFLLIDQVTVDKVMAEMAPYQFGGQLLRSSLSMEAEQRLRETIEAAHLTPAR</sequence>
<evidence type="ECO:0000313" key="3">
    <source>
        <dbReference type="Proteomes" id="UP001501444"/>
    </source>
</evidence>
<dbReference type="RefSeq" id="WP_344612381.1">
    <property type="nucleotide sequence ID" value="NZ_BAAARV010000019.1"/>
</dbReference>
<evidence type="ECO:0000256" key="1">
    <source>
        <dbReference type="SAM" id="MobiDB-lite"/>
    </source>
</evidence>
<accession>A0ABP5SX60</accession>
<proteinExistence type="predicted"/>
<dbReference type="Proteomes" id="UP001501444">
    <property type="component" value="Unassembled WGS sequence"/>
</dbReference>
<keyword evidence="3" id="KW-1185">Reference proteome</keyword>
<protein>
    <submittedName>
        <fullName evidence="2">DUF1269 domain-containing protein</fullName>
    </submittedName>
</protein>
<evidence type="ECO:0000313" key="2">
    <source>
        <dbReference type="EMBL" id="GAA2340741.1"/>
    </source>
</evidence>
<organism evidence="2 3">
    <name type="scientific">Dactylosporangium salmoneum</name>
    <dbReference type="NCBI Taxonomy" id="53361"/>
    <lineage>
        <taxon>Bacteria</taxon>
        <taxon>Bacillati</taxon>
        <taxon>Actinomycetota</taxon>
        <taxon>Actinomycetes</taxon>
        <taxon>Micromonosporales</taxon>
        <taxon>Micromonosporaceae</taxon>
        <taxon>Dactylosporangium</taxon>
    </lineage>
</organism>
<comment type="caution">
    <text evidence="2">The sequence shown here is derived from an EMBL/GenBank/DDBJ whole genome shotgun (WGS) entry which is preliminary data.</text>
</comment>